<keyword evidence="3" id="KW-0540">Nuclease</keyword>
<dbReference type="AlphaFoldDB" id="A0ABD2M2G1"/>
<accession>A0ABD2M2G1</accession>
<feature type="compositionally biased region" description="Basic residues" evidence="5">
    <location>
        <begin position="430"/>
        <end position="440"/>
    </location>
</feature>
<evidence type="ECO:0000256" key="1">
    <source>
        <dbReference type="ARBA" id="ARBA00022679"/>
    </source>
</evidence>
<keyword evidence="7" id="KW-1185">Reference proteome</keyword>
<organism evidence="6 7">
    <name type="scientific">Heterodera trifolii</name>
    <dbReference type="NCBI Taxonomy" id="157864"/>
    <lineage>
        <taxon>Eukaryota</taxon>
        <taxon>Metazoa</taxon>
        <taxon>Ecdysozoa</taxon>
        <taxon>Nematoda</taxon>
        <taxon>Chromadorea</taxon>
        <taxon>Rhabditida</taxon>
        <taxon>Tylenchina</taxon>
        <taxon>Tylenchomorpha</taxon>
        <taxon>Tylenchoidea</taxon>
        <taxon>Heteroderidae</taxon>
        <taxon>Heteroderinae</taxon>
        <taxon>Heterodera</taxon>
    </lineage>
</organism>
<proteinExistence type="predicted"/>
<dbReference type="Proteomes" id="UP001620626">
    <property type="component" value="Unassembled WGS sequence"/>
</dbReference>
<protein>
    <recommendedName>
        <fullName evidence="8">CCHC-type domain-containing protein</fullName>
    </recommendedName>
</protein>
<dbReference type="InterPro" id="IPR021109">
    <property type="entry name" value="Peptidase_aspartic_dom_sf"/>
</dbReference>
<dbReference type="PANTHER" id="PTHR37984:SF5">
    <property type="entry name" value="PROTEIN NYNRIN-LIKE"/>
    <property type="match status" value="1"/>
</dbReference>
<name>A0ABD2M2G1_9BILA</name>
<reference evidence="6 7" key="1">
    <citation type="submission" date="2024-10" db="EMBL/GenBank/DDBJ databases">
        <authorList>
            <person name="Kim D."/>
        </authorList>
    </citation>
    <scope>NUCLEOTIDE SEQUENCE [LARGE SCALE GENOMIC DNA]</scope>
    <source>
        <strain evidence="6">BH-2024</strain>
    </source>
</reference>
<evidence type="ECO:0000313" key="6">
    <source>
        <dbReference type="EMBL" id="KAL3121654.1"/>
    </source>
</evidence>
<dbReference type="SUPFAM" id="SSF57756">
    <property type="entry name" value="Retrovirus zinc finger-like domains"/>
    <property type="match status" value="1"/>
</dbReference>
<feature type="region of interest" description="Disordered" evidence="5">
    <location>
        <begin position="70"/>
        <end position="116"/>
    </location>
</feature>
<dbReference type="InterPro" id="IPR050951">
    <property type="entry name" value="Retrovirus_Pol_polyprotein"/>
</dbReference>
<dbReference type="SUPFAM" id="SSF50630">
    <property type="entry name" value="Acid proteases"/>
    <property type="match status" value="1"/>
</dbReference>
<dbReference type="InterPro" id="IPR036875">
    <property type="entry name" value="Znf_CCHC_sf"/>
</dbReference>
<evidence type="ECO:0000256" key="5">
    <source>
        <dbReference type="SAM" id="MobiDB-lite"/>
    </source>
</evidence>
<sequence>MTLSKEEVKCMIFMSGLTDAHKDLRQECLRQLEKARVATPPQDIKLEKLLEECRAILSLKNSSAALANPGQVHAISTRPQKLGDGSSKKHSKLNNFRPRQQNSGNSNSTKTFTGKFQHSQAPVSQKCKRCGQPHAMRDCYYPVDVKCFGCRKHGHTRNICPNSAHSSDQSHAVVSTFSVNGATKEWIWIPLEVNGHQIKLAADSCSHLTIIQLPVWQSLGEPRLEKVGKLVGSFSGHKLKLLGSFKCDVLFRGVTKRLELSVADTEAPSIMGLDWIIPFERATQQPIATTLEMKAPIANQHKRGQYQSKMSQQYSHHHGTRSRSFKSGDSVLVLNYRRSGKPSWLEGKIVSGSGLIWKIEIPILGITVTRHVNQMRSFSPYISSKILSDQNQAAPQQHIPPMASIQNDQGPVHDRDQTPVRDHTPERFKSPRPQRQRKKPDRYSPG</sequence>
<keyword evidence="4" id="KW-0255">Endonuclease</keyword>
<feature type="compositionally biased region" description="Polar residues" evidence="5">
    <location>
        <begin position="93"/>
        <end position="116"/>
    </location>
</feature>
<dbReference type="PANTHER" id="PTHR37984">
    <property type="entry name" value="PROTEIN CBG26694"/>
    <property type="match status" value="1"/>
</dbReference>
<keyword evidence="2" id="KW-0548">Nucleotidyltransferase</keyword>
<evidence type="ECO:0000256" key="3">
    <source>
        <dbReference type="ARBA" id="ARBA00022722"/>
    </source>
</evidence>
<gene>
    <name evidence="6" type="ORF">niasHT_006160</name>
</gene>
<evidence type="ECO:0008006" key="8">
    <source>
        <dbReference type="Google" id="ProtNLM"/>
    </source>
</evidence>
<keyword evidence="4" id="KW-0378">Hydrolase</keyword>
<evidence type="ECO:0000256" key="2">
    <source>
        <dbReference type="ARBA" id="ARBA00022695"/>
    </source>
</evidence>
<dbReference type="EMBL" id="JBICBT010000180">
    <property type="protein sequence ID" value="KAL3121654.1"/>
    <property type="molecule type" value="Genomic_DNA"/>
</dbReference>
<dbReference type="GO" id="GO:0004519">
    <property type="term" value="F:endonuclease activity"/>
    <property type="evidence" value="ECO:0007669"/>
    <property type="project" value="UniProtKB-KW"/>
</dbReference>
<comment type="caution">
    <text evidence="6">The sequence shown here is derived from an EMBL/GenBank/DDBJ whole genome shotgun (WGS) entry which is preliminary data.</text>
</comment>
<dbReference type="GO" id="GO:0016779">
    <property type="term" value="F:nucleotidyltransferase activity"/>
    <property type="evidence" value="ECO:0007669"/>
    <property type="project" value="UniProtKB-KW"/>
</dbReference>
<dbReference type="Gene3D" id="4.10.60.10">
    <property type="entry name" value="Zinc finger, CCHC-type"/>
    <property type="match status" value="1"/>
</dbReference>
<keyword evidence="1" id="KW-0808">Transferase</keyword>
<evidence type="ECO:0000313" key="7">
    <source>
        <dbReference type="Proteomes" id="UP001620626"/>
    </source>
</evidence>
<evidence type="ECO:0000256" key="4">
    <source>
        <dbReference type="ARBA" id="ARBA00022759"/>
    </source>
</evidence>
<feature type="region of interest" description="Disordered" evidence="5">
    <location>
        <begin position="401"/>
        <end position="446"/>
    </location>
</feature>
<feature type="compositionally biased region" description="Basic and acidic residues" evidence="5">
    <location>
        <begin position="411"/>
        <end position="429"/>
    </location>
</feature>
<dbReference type="Gene3D" id="2.40.70.10">
    <property type="entry name" value="Acid Proteases"/>
    <property type="match status" value="1"/>
</dbReference>